<sequence length="317" mass="37724">MEISIQDLIEAEECSKIPIKKRYQTIKRALNRYKCGKSRPEEREILVEAMRSYRRLAFKENQTRAYNVLLYSYFSSRTLTPEQIMRLFNINKRTVFKDIGTGVRDLTFLLYGIDGFDWRMKEERIMEEKMKEQITKRLTVELEQEVRNECRAFFEECQLMNITCEGRADLQERLQALIKRQLTEEFAQDIVEREECSDLEIKARQQQVREALRRYKKGKSTPGERKELIQAMERYRTTAINEKQDKAYNILFYFYFADYPLKTIQISDRFRIARRTIFKYITRGVEDLTDIMYGTGGICLNPDDVNKAALSNTQTAN</sequence>
<dbReference type="EMBL" id="CP000930">
    <property type="protein sequence ID" value="ABZ82676.1"/>
    <property type="molecule type" value="Genomic_DNA"/>
</dbReference>
<dbReference type="HOGENOM" id="CLU_876524_0_0_9"/>
<dbReference type="Proteomes" id="UP000008550">
    <property type="component" value="Chromosome"/>
</dbReference>
<dbReference type="OrthoDB" id="9959672at2"/>
<dbReference type="KEGG" id="hmo:HM1_0051"/>
<protein>
    <submittedName>
        <fullName evidence="1">Uncharacterized protein</fullName>
    </submittedName>
</protein>
<dbReference type="STRING" id="498761.HM1_0051"/>
<gene>
    <name evidence="1" type="ORF">HM1_0051</name>
</gene>
<dbReference type="AlphaFoldDB" id="B0TI03"/>
<dbReference type="RefSeq" id="WP_012281225.1">
    <property type="nucleotide sequence ID" value="NC_010337.2"/>
</dbReference>
<name>B0TI03_HELMI</name>
<proteinExistence type="predicted"/>
<reference evidence="1 2" key="1">
    <citation type="journal article" date="2008" name="J. Bacteriol.">
        <title>The genome of Heliobacterium modesticaldum, a phototrophic representative of the Firmicutes containing the simplest photosynthetic apparatus.</title>
        <authorList>
            <person name="Sattley W.M."/>
            <person name="Madigan M.T."/>
            <person name="Swingley W.D."/>
            <person name="Cheung P.C."/>
            <person name="Clocksin K.M."/>
            <person name="Conrad A.L."/>
            <person name="Dejesa L.C."/>
            <person name="Honchak B.M."/>
            <person name="Jung D.O."/>
            <person name="Karbach L.E."/>
            <person name="Kurdoglu A."/>
            <person name="Lahiri S."/>
            <person name="Mastrian S.D."/>
            <person name="Page L.E."/>
            <person name="Taylor H.L."/>
            <person name="Wang Z.T."/>
            <person name="Raymond J."/>
            <person name="Chen M."/>
            <person name="Blankenship R.E."/>
            <person name="Touchman J.W."/>
        </authorList>
    </citation>
    <scope>NUCLEOTIDE SEQUENCE [LARGE SCALE GENOMIC DNA]</scope>
    <source>
        <strain evidence="2">ATCC 51547 / Ice1</strain>
    </source>
</reference>
<organism evidence="1 2">
    <name type="scientific">Heliobacterium modesticaldum (strain ATCC 51547 / Ice1)</name>
    <dbReference type="NCBI Taxonomy" id="498761"/>
    <lineage>
        <taxon>Bacteria</taxon>
        <taxon>Bacillati</taxon>
        <taxon>Bacillota</taxon>
        <taxon>Clostridia</taxon>
        <taxon>Eubacteriales</taxon>
        <taxon>Heliobacteriaceae</taxon>
        <taxon>Heliomicrobium</taxon>
    </lineage>
</organism>
<evidence type="ECO:0000313" key="1">
    <source>
        <dbReference type="EMBL" id="ABZ82676.1"/>
    </source>
</evidence>
<keyword evidence="2" id="KW-1185">Reference proteome</keyword>
<evidence type="ECO:0000313" key="2">
    <source>
        <dbReference type="Proteomes" id="UP000008550"/>
    </source>
</evidence>
<accession>B0TI03</accession>